<dbReference type="GO" id="GO:0046677">
    <property type="term" value="P:response to antibiotic"/>
    <property type="evidence" value="ECO:0007669"/>
    <property type="project" value="UniProtKB-KW"/>
</dbReference>
<feature type="transmembrane region" description="Helical" evidence="8">
    <location>
        <begin position="413"/>
        <end position="434"/>
    </location>
</feature>
<dbReference type="PANTHER" id="PTHR42718:SF46">
    <property type="entry name" value="BLR6921 PROTEIN"/>
    <property type="match status" value="1"/>
</dbReference>
<feature type="transmembrane region" description="Helical" evidence="8">
    <location>
        <begin position="446"/>
        <end position="465"/>
    </location>
</feature>
<dbReference type="Gene3D" id="1.20.1720.10">
    <property type="entry name" value="Multidrug resistance protein D"/>
    <property type="match status" value="1"/>
</dbReference>
<evidence type="ECO:0000256" key="5">
    <source>
        <dbReference type="ARBA" id="ARBA00022989"/>
    </source>
</evidence>
<evidence type="ECO:0000256" key="7">
    <source>
        <dbReference type="ARBA" id="ARBA00023251"/>
    </source>
</evidence>
<feature type="transmembrane region" description="Helical" evidence="8">
    <location>
        <begin position="203"/>
        <end position="223"/>
    </location>
</feature>
<evidence type="ECO:0000256" key="3">
    <source>
        <dbReference type="ARBA" id="ARBA00022475"/>
    </source>
</evidence>
<sequence>MVDTTLKTRQRSGLMLALLAFAQFVVAVDYNIVFVALPDIGDALGFTAQSLQWVISAYAVAFGGFLLFGGRLVDRLGARRIFVLGLSLFGLACLLGGFAQNPAVLITARAVQGLGAALLSPATLTLINTRFTEGPPRNKALAVWGACGSGGLAAGALLGGVLTQAWGWEWVLFILVPLALLAAVLAPVVLASDPRSATQQGSFDAAGALLATLGSSLLVLGLVSGPETGWGSLRGAGSIAVGVALLAALTFVESKVRSPLVPLRLFRNRSLVTAILIILVFQSALGGAYYIFTNYLQGVLSYEALEAGLAFVPLTVISMAASLKLAGVLLAKWGPRATLFLGMLTNGAGMIVLAVPMATGTSFWALVPGLVIWGVGGGVTFPAMFACAASGVAPQEAGAASALATAAQQIGGAAGLALLVAVATAGLSTGSGAASAVADTADGLRTAMWIGGAASVLGGLFAFTLNKPATAQQEGSVELSQERNEGSSLVP</sequence>
<keyword evidence="2" id="KW-0813">Transport</keyword>
<feature type="domain" description="Major facilitator superfamily (MFS) profile" evidence="9">
    <location>
        <begin position="15"/>
        <end position="470"/>
    </location>
</feature>
<feature type="transmembrane region" description="Helical" evidence="8">
    <location>
        <begin position="338"/>
        <end position="358"/>
    </location>
</feature>
<dbReference type="InterPro" id="IPR020846">
    <property type="entry name" value="MFS_dom"/>
</dbReference>
<dbReference type="AlphaFoldDB" id="A0AAU8IUT7"/>
<proteinExistence type="predicted"/>
<keyword evidence="6 8" id="KW-0472">Membrane</keyword>
<evidence type="ECO:0000256" key="6">
    <source>
        <dbReference type="ARBA" id="ARBA00023136"/>
    </source>
</evidence>
<feature type="transmembrane region" description="Helical" evidence="8">
    <location>
        <begin position="235"/>
        <end position="252"/>
    </location>
</feature>
<keyword evidence="4 8" id="KW-0812">Transmembrane</keyword>
<dbReference type="SUPFAM" id="SSF103473">
    <property type="entry name" value="MFS general substrate transporter"/>
    <property type="match status" value="1"/>
</dbReference>
<evidence type="ECO:0000259" key="9">
    <source>
        <dbReference type="PROSITE" id="PS50850"/>
    </source>
</evidence>
<evidence type="ECO:0000256" key="1">
    <source>
        <dbReference type="ARBA" id="ARBA00004651"/>
    </source>
</evidence>
<gene>
    <name evidence="10" type="ORF">ABII15_18405</name>
</gene>
<dbReference type="PANTHER" id="PTHR42718">
    <property type="entry name" value="MAJOR FACILITATOR SUPERFAMILY MULTIDRUG TRANSPORTER MFSC"/>
    <property type="match status" value="1"/>
</dbReference>
<accession>A0AAU8IUT7</accession>
<dbReference type="InterPro" id="IPR036259">
    <property type="entry name" value="MFS_trans_sf"/>
</dbReference>
<evidence type="ECO:0000256" key="2">
    <source>
        <dbReference type="ARBA" id="ARBA00022448"/>
    </source>
</evidence>
<reference evidence="10" key="1">
    <citation type="submission" date="2024-06" db="EMBL/GenBank/DDBJ databases">
        <title>Streptomyces sp. strain HUAS MG91 genome sequences.</title>
        <authorList>
            <person name="Mo P."/>
        </authorList>
    </citation>
    <scope>NUCLEOTIDE SEQUENCE</scope>
    <source>
        <strain evidence="10">HUAS MG91</strain>
    </source>
</reference>
<name>A0AAU8IUT7_9ACTN</name>
<feature type="transmembrane region" description="Helical" evidence="8">
    <location>
        <begin position="111"/>
        <end position="129"/>
    </location>
</feature>
<dbReference type="GO" id="GO:0022857">
    <property type="term" value="F:transmembrane transporter activity"/>
    <property type="evidence" value="ECO:0007669"/>
    <property type="project" value="InterPro"/>
</dbReference>
<comment type="subcellular location">
    <subcellularLocation>
        <location evidence="1">Cell membrane</location>
        <topology evidence="1">Multi-pass membrane protein</topology>
    </subcellularLocation>
</comment>
<dbReference type="KEGG" id="stac:ABII15_18405"/>
<dbReference type="PROSITE" id="PS50850">
    <property type="entry name" value="MFS"/>
    <property type="match status" value="1"/>
</dbReference>
<protein>
    <submittedName>
        <fullName evidence="10">MFS transporter</fullName>
    </submittedName>
</protein>
<evidence type="ECO:0000256" key="4">
    <source>
        <dbReference type="ARBA" id="ARBA00022692"/>
    </source>
</evidence>
<keyword evidence="5 8" id="KW-1133">Transmembrane helix</keyword>
<keyword evidence="3" id="KW-1003">Cell membrane</keyword>
<feature type="transmembrane region" description="Helical" evidence="8">
    <location>
        <begin position="370"/>
        <end position="392"/>
    </location>
</feature>
<organism evidence="10">
    <name type="scientific">Streptomyces tabacisoli</name>
    <dbReference type="NCBI Taxonomy" id="3156398"/>
    <lineage>
        <taxon>Bacteria</taxon>
        <taxon>Bacillati</taxon>
        <taxon>Actinomycetota</taxon>
        <taxon>Actinomycetes</taxon>
        <taxon>Kitasatosporales</taxon>
        <taxon>Streptomycetaceae</taxon>
        <taxon>Streptomyces</taxon>
    </lineage>
</organism>
<dbReference type="RefSeq" id="WP_353943419.1">
    <property type="nucleotide sequence ID" value="NZ_CP159534.1"/>
</dbReference>
<dbReference type="EMBL" id="CP159534">
    <property type="protein sequence ID" value="XCJ71819.1"/>
    <property type="molecule type" value="Genomic_DNA"/>
</dbReference>
<evidence type="ECO:0000313" key="10">
    <source>
        <dbReference type="EMBL" id="XCJ71819.1"/>
    </source>
</evidence>
<feature type="transmembrane region" description="Helical" evidence="8">
    <location>
        <begin position="168"/>
        <end position="191"/>
    </location>
</feature>
<dbReference type="Gene3D" id="1.20.1250.20">
    <property type="entry name" value="MFS general substrate transporter like domains"/>
    <property type="match status" value="1"/>
</dbReference>
<keyword evidence="7" id="KW-0046">Antibiotic resistance</keyword>
<feature type="transmembrane region" description="Helical" evidence="8">
    <location>
        <begin position="304"/>
        <end position="326"/>
    </location>
</feature>
<dbReference type="CDD" id="cd17321">
    <property type="entry name" value="MFS_MMR_MDR_like"/>
    <property type="match status" value="1"/>
</dbReference>
<dbReference type="InterPro" id="IPR011701">
    <property type="entry name" value="MFS"/>
</dbReference>
<dbReference type="GO" id="GO:0005886">
    <property type="term" value="C:plasma membrane"/>
    <property type="evidence" value="ECO:0007669"/>
    <property type="project" value="UniProtKB-SubCell"/>
</dbReference>
<dbReference type="Pfam" id="PF07690">
    <property type="entry name" value="MFS_1"/>
    <property type="match status" value="1"/>
</dbReference>
<feature type="transmembrane region" description="Helical" evidence="8">
    <location>
        <begin position="272"/>
        <end position="292"/>
    </location>
</feature>
<evidence type="ECO:0000256" key="8">
    <source>
        <dbReference type="SAM" id="Phobius"/>
    </source>
</evidence>
<feature type="transmembrane region" description="Helical" evidence="8">
    <location>
        <begin position="81"/>
        <end position="99"/>
    </location>
</feature>
<feature type="transmembrane region" description="Helical" evidence="8">
    <location>
        <begin position="51"/>
        <end position="69"/>
    </location>
</feature>
<feature type="transmembrane region" description="Helical" evidence="8">
    <location>
        <begin position="141"/>
        <end position="162"/>
    </location>
</feature>